<dbReference type="WBParaSite" id="nRc.2.0.1.t48342-RA">
    <property type="protein sequence ID" value="nRc.2.0.1.t48342-RA"/>
    <property type="gene ID" value="nRc.2.0.1.g48342"/>
</dbReference>
<keyword evidence="1" id="KW-1185">Reference proteome</keyword>
<evidence type="ECO:0000313" key="1">
    <source>
        <dbReference type="Proteomes" id="UP000887565"/>
    </source>
</evidence>
<protein>
    <submittedName>
        <fullName evidence="2">Uncharacterized protein</fullName>
    </submittedName>
</protein>
<accession>A0A915LBV8</accession>
<organism evidence="1 2">
    <name type="scientific">Romanomermis culicivorax</name>
    <name type="common">Nematode worm</name>
    <dbReference type="NCBI Taxonomy" id="13658"/>
    <lineage>
        <taxon>Eukaryota</taxon>
        <taxon>Metazoa</taxon>
        <taxon>Ecdysozoa</taxon>
        <taxon>Nematoda</taxon>
        <taxon>Enoplea</taxon>
        <taxon>Dorylaimia</taxon>
        <taxon>Mermithida</taxon>
        <taxon>Mermithoidea</taxon>
        <taxon>Mermithidae</taxon>
        <taxon>Romanomermis</taxon>
    </lineage>
</organism>
<reference evidence="2" key="1">
    <citation type="submission" date="2022-11" db="UniProtKB">
        <authorList>
            <consortium name="WormBaseParasite"/>
        </authorList>
    </citation>
    <scope>IDENTIFICATION</scope>
</reference>
<name>A0A915LBV8_ROMCU</name>
<sequence>MYKRKYEQCTQKTKEKRNTYKDKYKKTNFRNKCGVDNTVVFIPDNSDQSSFSKSFVTQFKATFGKNFDHSKRISTCLKNYVGRLSAFVEDCMKNSLKDDHFGQLSIKMEFAPLLMDYVYIREVYPNYYFDLIFKRSVCGNDITSVNVKSAIDCLADLFDKIDNSCQNMFDELVEQEALKSAYCSHNCMHKLGEYCGNMSSLLISTTCECWRYVEKLYYTLIDPDLENCLLGSQLFVQYYRALIAHEMSKRLCSMTTERSKCT</sequence>
<evidence type="ECO:0000313" key="2">
    <source>
        <dbReference type="WBParaSite" id="nRc.2.0.1.t48342-RA"/>
    </source>
</evidence>
<dbReference type="Proteomes" id="UP000887565">
    <property type="component" value="Unplaced"/>
</dbReference>
<proteinExistence type="predicted"/>
<dbReference type="AlphaFoldDB" id="A0A915LBV8"/>